<evidence type="ECO:0000313" key="3">
    <source>
        <dbReference type="Proteomes" id="UP000177309"/>
    </source>
</evidence>
<dbReference type="Proteomes" id="UP000177309">
    <property type="component" value="Unassembled WGS sequence"/>
</dbReference>
<sequence length="124" mass="14718">MKENLKNLIKVTVRNLRKNQTKAEAKLWEALRGRQLQGKKFLRQFPIVFKWQNRERFIIADFYCHGAKLVVELDGGIHEQQKEYDELRDYVLKSLGLKVLRITNETIENDFEKALALIAFQLEK</sequence>
<dbReference type="InterPro" id="IPR047216">
    <property type="entry name" value="Endonuclease_DUF559_bact"/>
</dbReference>
<organism evidence="2 3">
    <name type="scientific">candidate division WOR-1 bacterium RIFOXYC2_FULL_41_25</name>
    <dbReference type="NCBI Taxonomy" id="1802586"/>
    <lineage>
        <taxon>Bacteria</taxon>
        <taxon>Bacillati</taxon>
        <taxon>Saganbacteria</taxon>
    </lineage>
</organism>
<gene>
    <name evidence="2" type="ORF">A2462_04155</name>
</gene>
<comment type="caution">
    <text evidence="2">The sequence shown here is derived from an EMBL/GenBank/DDBJ whole genome shotgun (WGS) entry which is preliminary data.</text>
</comment>
<dbReference type="Pfam" id="PF04480">
    <property type="entry name" value="DUF559"/>
    <property type="match status" value="1"/>
</dbReference>
<proteinExistence type="predicted"/>
<dbReference type="Gene3D" id="3.40.960.10">
    <property type="entry name" value="VSR Endonuclease"/>
    <property type="match status" value="1"/>
</dbReference>
<dbReference type="AlphaFoldDB" id="A0A1F4TJ44"/>
<dbReference type="InterPro" id="IPR011335">
    <property type="entry name" value="Restrct_endonuc-II-like"/>
</dbReference>
<reference evidence="2 3" key="1">
    <citation type="journal article" date="2016" name="Nat. Commun.">
        <title>Thousands of microbial genomes shed light on interconnected biogeochemical processes in an aquifer system.</title>
        <authorList>
            <person name="Anantharaman K."/>
            <person name="Brown C.T."/>
            <person name="Hug L.A."/>
            <person name="Sharon I."/>
            <person name="Castelle C.J."/>
            <person name="Probst A.J."/>
            <person name="Thomas B.C."/>
            <person name="Singh A."/>
            <person name="Wilkins M.J."/>
            <person name="Karaoz U."/>
            <person name="Brodie E.L."/>
            <person name="Williams K.H."/>
            <person name="Hubbard S.S."/>
            <person name="Banfield J.F."/>
        </authorList>
    </citation>
    <scope>NUCLEOTIDE SEQUENCE [LARGE SCALE GENOMIC DNA]</scope>
</reference>
<dbReference type="InterPro" id="IPR007569">
    <property type="entry name" value="DUF559"/>
</dbReference>
<dbReference type="CDD" id="cd01038">
    <property type="entry name" value="Endonuclease_DUF559"/>
    <property type="match status" value="1"/>
</dbReference>
<name>A0A1F4TJ44_UNCSA</name>
<dbReference type="PANTHER" id="PTHR38590">
    <property type="entry name" value="BLL0828 PROTEIN"/>
    <property type="match status" value="1"/>
</dbReference>
<protein>
    <recommendedName>
        <fullName evidence="1">DUF559 domain-containing protein</fullName>
    </recommendedName>
</protein>
<dbReference type="SUPFAM" id="SSF52980">
    <property type="entry name" value="Restriction endonuclease-like"/>
    <property type="match status" value="1"/>
</dbReference>
<dbReference type="EMBL" id="MEUI01000047">
    <property type="protein sequence ID" value="OGC32716.1"/>
    <property type="molecule type" value="Genomic_DNA"/>
</dbReference>
<accession>A0A1F4TJ44</accession>
<evidence type="ECO:0000313" key="2">
    <source>
        <dbReference type="EMBL" id="OGC32716.1"/>
    </source>
</evidence>
<evidence type="ECO:0000259" key="1">
    <source>
        <dbReference type="Pfam" id="PF04480"/>
    </source>
</evidence>
<dbReference type="PANTHER" id="PTHR38590:SF1">
    <property type="entry name" value="BLL0828 PROTEIN"/>
    <property type="match status" value="1"/>
</dbReference>
<feature type="domain" description="DUF559" evidence="1">
    <location>
        <begin position="11"/>
        <end position="122"/>
    </location>
</feature>